<organism evidence="1">
    <name type="scientific">hydrothermal vent metagenome</name>
    <dbReference type="NCBI Taxonomy" id="652676"/>
    <lineage>
        <taxon>unclassified sequences</taxon>
        <taxon>metagenomes</taxon>
        <taxon>ecological metagenomes</taxon>
    </lineage>
</organism>
<reference evidence="1" key="1">
    <citation type="submission" date="2018-06" db="EMBL/GenBank/DDBJ databases">
        <authorList>
            <person name="Zhirakovskaya E."/>
        </authorList>
    </citation>
    <scope>NUCLEOTIDE SEQUENCE</scope>
</reference>
<evidence type="ECO:0000313" key="1">
    <source>
        <dbReference type="EMBL" id="VAX09045.1"/>
    </source>
</evidence>
<dbReference type="EMBL" id="UOFX01000044">
    <property type="protein sequence ID" value="VAX09045.1"/>
    <property type="molecule type" value="Genomic_DNA"/>
</dbReference>
<proteinExistence type="predicted"/>
<gene>
    <name evidence="1" type="ORF">MNBD_GAMMA26-2263</name>
</gene>
<name>A0A3B1BRV4_9ZZZZ</name>
<sequence>MTMLLNSIKPGQPSLKSAKLRLISDYRDEADNERARALLYEVLAEG</sequence>
<dbReference type="AlphaFoldDB" id="A0A3B1BRV4"/>
<protein>
    <submittedName>
        <fullName evidence="1">Uncharacterized protein</fullName>
    </submittedName>
</protein>
<accession>A0A3B1BRV4</accession>